<dbReference type="CDD" id="cd11655">
    <property type="entry name" value="rap1_myb-like"/>
    <property type="match status" value="1"/>
</dbReference>
<dbReference type="Gene3D" id="1.10.10.60">
    <property type="entry name" value="Homeodomain-like"/>
    <property type="match status" value="1"/>
</dbReference>
<dbReference type="Pfam" id="PF08914">
    <property type="entry name" value="Myb_Rap1"/>
    <property type="match status" value="1"/>
</dbReference>
<sequence length="834" mass="93924">MASTTVYEDFAEGASDGGDLFAGKKFFLIQRCPSREHFRKLIESNGGQVIKLEKLADYVIGDHVKAQMSPPGSISYTFIEDSIKNGALADPEQHPAGPRNNVAREAGSRARPTKAGRTPYTAKDDYTLYRWVEFHKRHNRAVSGNEIYKQLEAKHPRHTWQSYRDRYLKTLINRPPPPKPANYDNDPVSSDSPSPPPTKRSSTSGDSRPHKVARTSAPTNGHSSPAPATKFTKEDWEELYAIAEDIRNCPPSEVRSTWEDFAAMTEHSADEWIDFFENDVYPQWEKDSHAKREAINQKVEERRAKKELEEANDAEDRSEEEDDIQEEPDTSISQNGKPQMSPSPSRVALQKMAGKEHAEVPEHTQSSVGTEKSSEKADDLWSSTLKPSYLGLSHEALLERLLVDHKGRAAHEGHFFWVRCMDAEKKAKLYLESPSANAVEVYRTLKERYVSLPKAEKYQYELMAFVDQQRWEMEMEQARSVRSEGRSSTTVMQKTPEYIERTHKSIMSQIKEGQLDDLKGPPAKRQKLTKPSNKLFEPDAQAGTEEKPLGISSGDESSEYSEDTEKQEQQAQTQIMEEADELNPQLPSREDDGETPTARRDASPPAHRSQIRGSSPLPPDTPKPKKSTFDTQAILDSESQLDLLQPIPRPPASPPAQEPFSPLRPPSEASTTESLQEFRHSVQSAEPPEPSIHTETFDDDSQTLLPPASPPPPMPHPAVQPDSDPDPDGPLCDEEVDDFVAEQKKRGVTEDQIYDAMARTYGRPLLTARVLTSVLEKKPLPEQRGIWTFQDDEDLRGGVHLDRVIKKHTLDGWGGVMERRELFAEANEKSKKGE</sequence>
<evidence type="ECO:0000256" key="3">
    <source>
        <dbReference type="ARBA" id="ARBA00022895"/>
    </source>
</evidence>
<feature type="compositionally biased region" description="Polar residues" evidence="9">
    <location>
        <begin position="330"/>
        <end position="344"/>
    </location>
</feature>
<evidence type="ECO:0000256" key="4">
    <source>
        <dbReference type="ARBA" id="ARBA00023015"/>
    </source>
</evidence>
<comment type="function">
    <text evidence="8">Involved in the regulation of telomere length, clustering and has a specific role in telomere position effect (TPE).</text>
</comment>
<dbReference type="Gene3D" id="3.40.50.10190">
    <property type="entry name" value="BRCT domain"/>
    <property type="match status" value="1"/>
</dbReference>
<keyword evidence="6" id="KW-0804">Transcription</keyword>
<feature type="compositionally biased region" description="Acidic residues" evidence="9">
    <location>
        <begin position="723"/>
        <end position="736"/>
    </location>
</feature>
<proteinExistence type="inferred from homology"/>
<dbReference type="GO" id="GO:0031848">
    <property type="term" value="P:protection from non-homologous end joining at telomere"/>
    <property type="evidence" value="ECO:0007669"/>
    <property type="project" value="TreeGrafter"/>
</dbReference>
<dbReference type="SUPFAM" id="SSF47095">
    <property type="entry name" value="HMG-box"/>
    <property type="match status" value="1"/>
</dbReference>
<feature type="compositionally biased region" description="Acidic residues" evidence="9">
    <location>
        <begin position="310"/>
        <end position="329"/>
    </location>
</feature>
<evidence type="ECO:0000259" key="10">
    <source>
        <dbReference type="Pfam" id="PF08914"/>
    </source>
</evidence>
<gene>
    <name evidence="13" type="ORF">M011DRAFT_488218</name>
</gene>
<evidence type="ECO:0000256" key="9">
    <source>
        <dbReference type="SAM" id="MobiDB-lite"/>
    </source>
</evidence>
<dbReference type="InterPro" id="IPR001357">
    <property type="entry name" value="BRCT_dom"/>
</dbReference>
<comment type="subcellular location">
    <subcellularLocation>
        <location evidence="8">Nucleus</location>
    </subcellularLocation>
    <subcellularLocation>
        <location evidence="8">Chromosome</location>
        <location evidence="8">Telomere</location>
    </subcellularLocation>
</comment>
<keyword evidence="14" id="KW-1185">Reference proteome</keyword>
<feature type="region of interest" description="Disordered" evidence="9">
    <location>
        <begin position="478"/>
        <end position="499"/>
    </location>
</feature>
<dbReference type="GO" id="GO:0010833">
    <property type="term" value="P:telomere maintenance via telomere lengthening"/>
    <property type="evidence" value="ECO:0007669"/>
    <property type="project" value="UniProtKB-UniRule"/>
</dbReference>
<reference evidence="13" key="1">
    <citation type="journal article" date="2020" name="Stud. Mycol.">
        <title>101 Dothideomycetes genomes: a test case for predicting lifestyles and emergence of pathogens.</title>
        <authorList>
            <person name="Haridas S."/>
            <person name="Albert R."/>
            <person name="Binder M."/>
            <person name="Bloem J."/>
            <person name="Labutti K."/>
            <person name="Salamov A."/>
            <person name="Andreopoulos B."/>
            <person name="Baker S."/>
            <person name="Barry K."/>
            <person name="Bills G."/>
            <person name="Bluhm B."/>
            <person name="Cannon C."/>
            <person name="Castanera R."/>
            <person name="Culley D."/>
            <person name="Daum C."/>
            <person name="Ezra D."/>
            <person name="Gonzalez J."/>
            <person name="Henrissat B."/>
            <person name="Kuo A."/>
            <person name="Liang C."/>
            <person name="Lipzen A."/>
            <person name="Lutzoni F."/>
            <person name="Magnuson J."/>
            <person name="Mondo S."/>
            <person name="Nolan M."/>
            <person name="Ohm R."/>
            <person name="Pangilinan J."/>
            <person name="Park H.-J."/>
            <person name="Ramirez L."/>
            <person name="Alfaro M."/>
            <person name="Sun H."/>
            <person name="Tritt A."/>
            <person name="Yoshinaga Y."/>
            <person name="Zwiers L.-H."/>
            <person name="Turgeon B."/>
            <person name="Goodwin S."/>
            <person name="Spatafora J."/>
            <person name="Crous P."/>
            <person name="Grigoriev I."/>
        </authorList>
    </citation>
    <scope>NUCLEOTIDE SEQUENCE</scope>
    <source>
        <strain evidence="13">CBS 119925</strain>
    </source>
</reference>
<evidence type="ECO:0000256" key="6">
    <source>
        <dbReference type="ARBA" id="ARBA00023163"/>
    </source>
</evidence>
<name>A0A6A6V3W5_9PLEO</name>
<evidence type="ECO:0000256" key="2">
    <source>
        <dbReference type="ARBA" id="ARBA00022454"/>
    </source>
</evidence>
<dbReference type="GO" id="GO:0042162">
    <property type="term" value="F:telomeric DNA binding"/>
    <property type="evidence" value="ECO:0007669"/>
    <property type="project" value="TreeGrafter"/>
</dbReference>
<evidence type="ECO:0000259" key="11">
    <source>
        <dbReference type="Pfam" id="PF11626"/>
    </source>
</evidence>
<feature type="domain" description="BRCT" evidence="12">
    <location>
        <begin position="19"/>
        <end position="93"/>
    </location>
</feature>
<keyword evidence="7 8" id="KW-0539">Nucleus</keyword>
<dbReference type="InterPro" id="IPR021661">
    <property type="entry name" value="Rap1_C"/>
</dbReference>
<dbReference type="Proteomes" id="UP000799440">
    <property type="component" value="Unassembled WGS sequence"/>
</dbReference>
<feature type="compositionally biased region" description="Pro residues" evidence="9">
    <location>
        <begin position="707"/>
        <end position="718"/>
    </location>
</feature>
<dbReference type="PANTHER" id="PTHR16466">
    <property type="entry name" value="TELOMERE REPEAT-BINDING FACTOR 2-INTERACTING PROTEIN 1"/>
    <property type="match status" value="1"/>
</dbReference>
<protein>
    <recommendedName>
        <fullName evidence="8">DNA-binding protein RAP1</fullName>
    </recommendedName>
</protein>
<dbReference type="InterPro" id="IPR036910">
    <property type="entry name" value="HMG_box_dom_sf"/>
</dbReference>
<dbReference type="InterPro" id="IPR015010">
    <property type="entry name" value="TERF2IP_Myb"/>
</dbReference>
<evidence type="ECO:0000259" key="12">
    <source>
        <dbReference type="Pfam" id="PF16589"/>
    </source>
</evidence>
<feature type="compositionally biased region" description="Pro residues" evidence="9">
    <location>
        <begin position="647"/>
        <end position="665"/>
    </location>
</feature>
<dbReference type="InterPro" id="IPR039595">
    <property type="entry name" value="TE2IP/Rap1"/>
</dbReference>
<comment type="subunit">
    <text evidence="8">Homodimer.</text>
</comment>
<keyword evidence="4" id="KW-0805">Transcription regulation</keyword>
<evidence type="ECO:0000313" key="14">
    <source>
        <dbReference type="Proteomes" id="UP000799440"/>
    </source>
</evidence>
<evidence type="ECO:0000256" key="1">
    <source>
        <dbReference type="ARBA" id="ARBA00010467"/>
    </source>
</evidence>
<comment type="similarity">
    <text evidence="1 8">Belongs to the RAP1 family.</text>
</comment>
<dbReference type="GO" id="GO:0070187">
    <property type="term" value="C:shelterin complex"/>
    <property type="evidence" value="ECO:0007669"/>
    <property type="project" value="TreeGrafter"/>
</dbReference>
<feature type="domain" description="TRF2-interacting telomeric protein/Rap1 C-terminal" evidence="11">
    <location>
        <begin position="743"/>
        <end position="821"/>
    </location>
</feature>
<keyword evidence="2 8" id="KW-0158">Chromosome</keyword>
<evidence type="ECO:0000256" key="7">
    <source>
        <dbReference type="ARBA" id="ARBA00023242"/>
    </source>
</evidence>
<feature type="region of interest" description="Disordered" evidence="9">
    <location>
        <begin position="303"/>
        <end position="379"/>
    </location>
</feature>
<dbReference type="SUPFAM" id="SSF46689">
    <property type="entry name" value="Homeodomain-like"/>
    <property type="match status" value="1"/>
</dbReference>
<dbReference type="InterPro" id="IPR036420">
    <property type="entry name" value="BRCT_dom_sf"/>
</dbReference>
<dbReference type="Pfam" id="PF16589">
    <property type="entry name" value="BRCT_2"/>
    <property type="match status" value="1"/>
</dbReference>
<dbReference type="PANTHER" id="PTHR16466:SF6">
    <property type="entry name" value="TELOMERIC REPEAT-BINDING FACTOR 2-INTERACTING PROTEIN 1"/>
    <property type="match status" value="1"/>
</dbReference>
<evidence type="ECO:0000256" key="8">
    <source>
        <dbReference type="RuleBase" id="RU367107"/>
    </source>
</evidence>
<accession>A0A6A6V3W5</accession>
<dbReference type="AlphaFoldDB" id="A0A6A6V3W5"/>
<feature type="region of interest" description="Disordered" evidence="9">
    <location>
        <begin position="170"/>
        <end position="232"/>
    </location>
</feature>
<feature type="compositionally biased region" description="Basic and acidic residues" evidence="9">
    <location>
        <begin position="353"/>
        <end position="362"/>
    </location>
</feature>
<keyword evidence="5" id="KW-0010">Activator</keyword>
<dbReference type="EMBL" id="MU006583">
    <property type="protein sequence ID" value="KAF2745292.1"/>
    <property type="molecule type" value="Genomic_DNA"/>
</dbReference>
<feature type="region of interest" description="Disordered" evidence="9">
    <location>
        <begin position="512"/>
        <end position="736"/>
    </location>
</feature>
<dbReference type="OrthoDB" id="435460at2759"/>
<keyword evidence="3 8" id="KW-0779">Telomere</keyword>
<organism evidence="13 14">
    <name type="scientific">Sporormia fimetaria CBS 119925</name>
    <dbReference type="NCBI Taxonomy" id="1340428"/>
    <lineage>
        <taxon>Eukaryota</taxon>
        <taxon>Fungi</taxon>
        <taxon>Dikarya</taxon>
        <taxon>Ascomycota</taxon>
        <taxon>Pezizomycotina</taxon>
        <taxon>Dothideomycetes</taxon>
        <taxon>Pleosporomycetidae</taxon>
        <taxon>Pleosporales</taxon>
        <taxon>Sporormiaceae</taxon>
        <taxon>Sporormia</taxon>
    </lineage>
</organism>
<dbReference type="Pfam" id="PF11626">
    <property type="entry name" value="Rap1_C"/>
    <property type="match status" value="1"/>
</dbReference>
<feature type="domain" description="TERF2-interacting telomeric protein 1 Myb" evidence="10">
    <location>
        <begin position="120"/>
        <end position="175"/>
    </location>
</feature>
<evidence type="ECO:0000313" key="13">
    <source>
        <dbReference type="EMBL" id="KAF2745292.1"/>
    </source>
</evidence>
<feature type="region of interest" description="Disordered" evidence="9">
    <location>
        <begin position="88"/>
        <end position="120"/>
    </location>
</feature>
<dbReference type="InterPro" id="IPR009057">
    <property type="entry name" value="Homeodomain-like_sf"/>
</dbReference>
<evidence type="ECO:0000256" key="5">
    <source>
        <dbReference type="ARBA" id="ARBA00023159"/>
    </source>
</evidence>